<gene>
    <name evidence="2" type="ORF">PR048_021198</name>
</gene>
<sequence length="498" mass="56657">MLSGATCLTLYARWTSLLVDNLYGTPKVWSSVGMKGQGKQRDPRENPPTSGIVGHDSHMRKSGSDPAGVLNPDCHECHQDDENQCLRCHFYRWTRDTVAFYSSTALLTCSTLIRQRRRHLSAVRRKRYQQKRIEASVVNNSEKPNNSIQGQDYYKTMMGATFFTRPDTDVQQCSSGHVFQLPCHVGKATVAPLPTTGLTSHSQMFASVESGREAAGGSVQAPSCAVFSVMKVLHRTGPTCYSASEERRQTSNQATRLHLHYVLRCSNRQCDITRIRLMSIRTERSRHVVWWPIERTILKGLYTDMLKENVFKVELMARISKFKLFNSTCFNGSSFTFTNITRTSGDGEWNFSVPDKLDIPAKALAEDKSKSFLPHDFNPTILRQDASLFYLLKYGLTDLQNTPFLLAVLSMRWWWLHTRKVLATYRPIGTWGKKQSHFYNIGVIDGMIANGTNAGIQNNYYELPCQPRMIPANNTYLSEEMKEISNLQMVYNVDIARL</sequence>
<feature type="region of interest" description="Disordered" evidence="1">
    <location>
        <begin position="32"/>
        <end position="65"/>
    </location>
</feature>
<keyword evidence="3" id="KW-1185">Reference proteome</keyword>
<dbReference type="EMBL" id="JARBHB010000008">
    <property type="protein sequence ID" value="KAJ8876751.1"/>
    <property type="molecule type" value="Genomic_DNA"/>
</dbReference>
<evidence type="ECO:0000313" key="3">
    <source>
        <dbReference type="Proteomes" id="UP001159363"/>
    </source>
</evidence>
<name>A0ABQ9GXI9_9NEOP</name>
<evidence type="ECO:0000256" key="1">
    <source>
        <dbReference type="SAM" id="MobiDB-lite"/>
    </source>
</evidence>
<proteinExistence type="predicted"/>
<protein>
    <submittedName>
        <fullName evidence="2">Uncharacterized protein</fullName>
    </submittedName>
</protein>
<evidence type="ECO:0000313" key="2">
    <source>
        <dbReference type="EMBL" id="KAJ8876751.1"/>
    </source>
</evidence>
<dbReference type="Proteomes" id="UP001159363">
    <property type="component" value="Chromosome 7"/>
</dbReference>
<organism evidence="2 3">
    <name type="scientific">Dryococelus australis</name>
    <dbReference type="NCBI Taxonomy" id="614101"/>
    <lineage>
        <taxon>Eukaryota</taxon>
        <taxon>Metazoa</taxon>
        <taxon>Ecdysozoa</taxon>
        <taxon>Arthropoda</taxon>
        <taxon>Hexapoda</taxon>
        <taxon>Insecta</taxon>
        <taxon>Pterygota</taxon>
        <taxon>Neoptera</taxon>
        <taxon>Polyneoptera</taxon>
        <taxon>Phasmatodea</taxon>
        <taxon>Verophasmatodea</taxon>
        <taxon>Anareolatae</taxon>
        <taxon>Phasmatidae</taxon>
        <taxon>Eurycanthinae</taxon>
        <taxon>Dryococelus</taxon>
    </lineage>
</organism>
<comment type="caution">
    <text evidence="2">The sequence shown here is derived from an EMBL/GenBank/DDBJ whole genome shotgun (WGS) entry which is preliminary data.</text>
</comment>
<reference evidence="2 3" key="1">
    <citation type="submission" date="2023-02" db="EMBL/GenBank/DDBJ databases">
        <title>LHISI_Scaffold_Assembly.</title>
        <authorList>
            <person name="Stuart O.P."/>
            <person name="Cleave R."/>
            <person name="Magrath M.J.L."/>
            <person name="Mikheyev A.S."/>
        </authorList>
    </citation>
    <scope>NUCLEOTIDE SEQUENCE [LARGE SCALE GENOMIC DNA]</scope>
    <source>
        <strain evidence="2">Daus_M_001</strain>
        <tissue evidence="2">Leg muscle</tissue>
    </source>
</reference>
<accession>A0ABQ9GXI9</accession>